<feature type="region of interest" description="Disordered" evidence="1">
    <location>
        <begin position="194"/>
        <end position="219"/>
    </location>
</feature>
<accession>A0A0D6JNQ5</accession>
<organism evidence="2 3">
    <name type="scientific">Haloferax massiliensis</name>
    <dbReference type="NCBI Taxonomy" id="1476858"/>
    <lineage>
        <taxon>Archaea</taxon>
        <taxon>Methanobacteriati</taxon>
        <taxon>Methanobacteriota</taxon>
        <taxon>Stenosarchaea group</taxon>
        <taxon>Halobacteria</taxon>
        <taxon>Halobacteriales</taxon>
        <taxon>Haloferacaceae</taxon>
        <taxon>Haloferax</taxon>
    </lineage>
</organism>
<proteinExistence type="predicted"/>
<evidence type="ECO:0000313" key="3">
    <source>
        <dbReference type="Proteomes" id="UP000198902"/>
    </source>
</evidence>
<keyword evidence="3" id="KW-1185">Reference proteome</keyword>
<feature type="region of interest" description="Disordered" evidence="1">
    <location>
        <begin position="1"/>
        <end position="161"/>
    </location>
</feature>
<feature type="compositionally biased region" description="Polar residues" evidence="1">
    <location>
        <begin position="18"/>
        <end position="32"/>
    </location>
</feature>
<reference evidence="3" key="1">
    <citation type="submission" date="2015-03" db="EMBL/GenBank/DDBJ databases">
        <authorList>
            <person name="Urmite Genomes"/>
        </authorList>
    </citation>
    <scope>NUCLEOTIDE SEQUENCE [LARGE SCALE GENOMIC DNA]</scope>
    <source>
        <strain evidence="3">Arc-Hr</strain>
    </source>
</reference>
<evidence type="ECO:0000313" key="2">
    <source>
        <dbReference type="EMBL" id="CQR49542.1"/>
    </source>
</evidence>
<name>A0A0D6JNQ5_9EURY</name>
<evidence type="ECO:0000256" key="1">
    <source>
        <dbReference type="SAM" id="MobiDB-lite"/>
    </source>
</evidence>
<feature type="compositionally biased region" description="Polar residues" evidence="1">
    <location>
        <begin position="101"/>
        <end position="115"/>
    </location>
</feature>
<feature type="compositionally biased region" description="Low complexity" evidence="1">
    <location>
        <begin position="117"/>
        <end position="129"/>
    </location>
</feature>
<feature type="compositionally biased region" description="Low complexity" evidence="1">
    <location>
        <begin position="138"/>
        <end position="160"/>
    </location>
</feature>
<sequence>MPGWSRSVETSRPRKRPATSSTENGGTANRSSNESRRAGQPSREGVSKTSRPPPSTAPATRPSAFAEKSSWASRTMSVRVVPRSDEARFGSTRWKRKPSRAVTNVTSSSGTSAPRTASKAASIPASRSPARTRRRRWFVASASSRRAAASASTSGSSPSSVIEAIRRRGYSLPSVGRGPRVPVDTAVVPVRRHAPPKVDCASNRHENPGAVVGERSGDSRVVRTRRTALRF</sequence>
<gene>
    <name evidence="2" type="ORF">BN996_01004</name>
</gene>
<protein>
    <submittedName>
        <fullName evidence="2">Uncharacterized protein</fullName>
    </submittedName>
</protein>
<dbReference type="Proteomes" id="UP000198902">
    <property type="component" value="Unassembled WGS sequence"/>
</dbReference>
<dbReference type="EMBL" id="CSTE01000002">
    <property type="protein sequence ID" value="CQR49542.1"/>
    <property type="molecule type" value="Genomic_DNA"/>
</dbReference>
<dbReference type="AlphaFoldDB" id="A0A0D6JNQ5"/>